<dbReference type="Pfam" id="PF05139">
    <property type="entry name" value="Erythro_esteras"/>
    <property type="match status" value="1"/>
</dbReference>
<dbReference type="SUPFAM" id="SSF159501">
    <property type="entry name" value="EreA/ChaN-like"/>
    <property type="match status" value="1"/>
</dbReference>
<evidence type="ECO:0000313" key="2">
    <source>
        <dbReference type="EMBL" id="MDR6943407.1"/>
    </source>
</evidence>
<evidence type="ECO:0000313" key="3">
    <source>
        <dbReference type="Proteomes" id="UP001247620"/>
    </source>
</evidence>
<keyword evidence="1" id="KW-0732">Signal</keyword>
<dbReference type="Proteomes" id="UP001247620">
    <property type="component" value="Unassembled WGS sequence"/>
</dbReference>
<dbReference type="Gene3D" id="3.40.1660.10">
    <property type="entry name" value="EreA-like (biosynthetic domain)"/>
    <property type="match status" value="1"/>
</dbReference>
<dbReference type="PANTHER" id="PTHR31299:SF0">
    <property type="entry name" value="ESTERASE, PUTATIVE (AFU_ORTHOLOGUE AFUA_1G05850)-RELATED"/>
    <property type="match status" value="1"/>
</dbReference>
<protein>
    <submittedName>
        <fullName evidence="2">Erythromycin esterase-like protein</fullName>
    </submittedName>
</protein>
<feature type="signal peptide" evidence="1">
    <location>
        <begin position="1"/>
        <end position="22"/>
    </location>
</feature>
<dbReference type="PANTHER" id="PTHR31299">
    <property type="entry name" value="ESTERASE, PUTATIVE (AFU_ORTHOLOGUE AFUA_1G05850)-RELATED"/>
    <property type="match status" value="1"/>
</dbReference>
<feature type="chain" id="PRO_5045488748" evidence="1">
    <location>
        <begin position="23"/>
        <end position="593"/>
    </location>
</feature>
<accession>A0ABU1TDB7</accession>
<proteinExistence type="predicted"/>
<dbReference type="RefSeq" id="WP_310097584.1">
    <property type="nucleotide sequence ID" value="NZ_JAVDUU010000003.1"/>
</dbReference>
<organism evidence="2 3">
    <name type="scientific">Mucilaginibacter pocheonensis</name>
    <dbReference type="NCBI Taxonomy" id="398050"/>
    <lineage>
        <taxon>Bacteria</taxon>
        <taxon>Pseudomonadati</taxon>
        <taxon>Bacteroidota</taxon>
        <taxon>Sphingobacteriia</taxon>
        <taxon>Sphingobacteriales</taxon>
        <taxon>Sphingobacteriaceae</taxon>
        <taxon>Mucilaginibacter</taxon>
    </lineage>
</organism>
<name>A0ABU1TDB7_9SPHI</name>
<gene>
    <name evidence="2" type="ORF">J2W55_003260</name>
</gene>
<reference evidence="2 3" key="1">
    <citation type="submission" date="2023-07" db="EMBL/GenBank/DDBJ databases">
        <title>Sorghum-associated microbial communities from plants grown in Nebraska, USA.</title>
        <authorList>
            <person name="Schachtman D."/>
        </authorList>
    </citation>
    <scope>NUCLEOTIDE SEQUENCE [LARGE SCALE GENOMIC DNA]</scope>
    <source>
        <strain evidence="2 3">3262</strain>
    </source>
</reference>
<evidence type="ECO:0000256" key="1">
    <source>
        <dbReference type="SAM" id="SignalP"/>
    </source>
</evidence>
<comment type="caution">
    <text evidence="2">The sequence shown here is derived from an EMBL/GenBank/DDBJ whole genome shotgun (WGS) entry which is preliminary data.</text>
</comment>
<sequence>MKNPITCLIFALLILVFTSVPAISQTIGEKYDLDFNGVISCHHSWISSKYNCVFLKDEANTRQGKPAVELFYQNFKQGNIMRFNLSKTLILPRNIPQKDCEVSIISKDDVNHDFWFKVTALDKDAVETDSKSIKINSRLWKENSIKIKLAGAKIIRINIYYDGDNSDKQHIWIDRILIKAGKKDITRNNYFSDNLNDSLKTIKSLNKKHIIALATGNDSTLLSGIKELDGKKIIGIAECTHGSNTSKEANYQFIKNLIINHHCRLVLLETSIAATLTWNLYIQGKISKDYGKPIEDDMRACFIDHKLFMDFLDWLRTYNMRSIAKVYISGIDDSDPEEKKLYLFNFYLTLLGKDKGAYYLKKTIDEQYDAIIAHSHLDTVLQNSLGKQNFKCYMSVLKNEMVSSKRESLSDNRDINMFKRVNSLVDLCLKPGEKAAVLAHSGHLQNLERSAGDTTLGFYIRKYYRDQYFSISFQIAKGAFSQDECAFDVKTITDSLKMPPLYSFEYAGLATGVPYFYYPAKYLGNNILTCCFIPRAGRYEDLYKFSALKRQFDAYVFIKESKPIENIEPSLFMYGRNYFYSKKMAMDSIVRKL</sequence>
<dbReference type="EMBL" id="JAVDUU010000003">
    <property type="protein sequence ID" value="MDR6943407.1"/>
    <property type="molecule type" value="Genomic_DNA"/>
</dbReference>
<dbReference type="InterPro" id="IPR052036">
    <property type="entry name" value="Hydrolase/PRTase-associated"/>
</dbReference>
<keyword evidence="3" id="KW-1185">Reference proteome</keyword>
<dbReference type="InterPro" id="IPR007815">
    <property type="entry name" value="Emycin_Estase"/>
</dbReference>